<dbReference type="SUPFAM" id="SSF52151">
    <property type="entry name" value="FabD/lysophospholipase-like"/>
    <property type="match status" value="1"/>
</dbReference>
<feature type="domain" description="PNPLA" evidence="20">
    <location>
        <begin position="808"/>
        <end position="974"/>
    </location>
</feature>
<dbReference type="PANTHER" id="PTHR14226:SF29">
    <property type="entry name" value="NEUROPATHY TARGET ESTERASE SWS"/>
    <property type="match status" value="1"/>
</dbReference>
<comment type="function">
    <text evidence="14">Phospholipase B that deacylates intracellular phosphatidylcholine (PtdCho), generating glycerophosphocholine (GroPtdCho). This deacylation occurs at both sn-2 and sn-1 positions of PtdCho. Its specific chemical modification by certain organophosphorus (OP) compounds leads to distal axonopathy. Plays a role in the signaling mechanism between neurons and glia that regulates glia wrapping during development of the adult brain. Essential for membrane lipid homeostasis and cell survival in both neurons and glia of the adult brain.</text>
</comment>
<dbReference type="Gene3D" id="2.60.120.10">
    <property type="entry name" value="Jelly Rolls"/>
    <property type="match status" value="3"/>
</dbReference>
<feature type="active site" description="Nucleophile" evidence="17">
    <location>
        <position position="841"/>
    </location>
</feature>
<keyword evidence="11 18" id="KW-1133">Transmembrane helix</keyword>
<evidence type="ECO:0000256" key="12">
    <source>
        <dbReference type="ARBA" id="ARBA00023098"/>
    </source>
</evidence>
<comment type="catalytic activity">
    <reaction evidence="16">
        <text>a 1-acyl-sn-glycero-3-phosphocholine + H2O = sn-glycerol 3-phosphocholine + a fatty acid + H(+)</text>
        <dbReference type="Rhea" id="RHEA:15177"/>
        <dbReference type="ChEBI" id="CHEBI:15377"/>
        <dbReference type="ChEBI" id="CHEBI:15378"/>
        <dbReference type="ChEBI" id="CHEBI:16870"/>
        <dbReference type="ChEBI" id="CHEBI:28868"/>
        <dbReference type="ChEBI" id="CHEBI:58168"/>
        <dbReference type="EC" id="3.1.1.5"/>
    </reaction>
</comment>
<keyword evidence="10 17" id="KW-0442">Lipid degradation</keyword>
<feature type="domain" description="Cyclic nucleotide-binding" evidence="19">
    <location>
        <begin position="452"/>
        <end position="579"/>
    </location>
</feature>
<protein>
    <recommendedName>
        <fullName evidence="5">Neuropathy target esterase sws</fullName>
        <ecNumber evidence="4">3.1.1.5</ecNumber>
    </recommendedName>
    <alternativeName>
        <fullName evidence="15">Swiss cheese</fullName>
    </alternativeName>
</protein>
<dbReference type="CDD" id="cd00038">
    <property type="entry name" value="CAP_ED"/>
    <property type="match status" value="3"/>
</dbReference>
<dbReference type="PROSITE" id="PS51635">
    <property type="entry name" value="PNPLA"/>
    <property type="match status" value="1"/>
</dbReference>
<evidence type="ECO:0000256" key="13">
    <source>
        <dbReference type="ARBA" id="ARBA00023136"/>
    </source>
</evidence>
<reference evidence="21" key="1">
    <citation type="submission" date="2023-07" db="EMBL/GenBank/DDBJ databases">
        <title>Chromosome-level genome assembly of Artemia franciscana.</title>
        <authorList>
            <person name="Jo E."/>
        </authorList>
    </citation>
    <scope>NUCLEOTIDE SEQUENCE</scope>
    <source>
        <tissue evidence="21">Whole body</tissue>
    </source>
</reference>
<comment type="caution">
    <text evidence="21">The sequence shown here is derived from an EMBL/GenBank/DDBJ whole genome shotgun (WGS) entry which is preliminary data.</text>
</comment>
<dbReference type="AlphaFoldDB" id="A0AA88IHY1"/>
<comment type="subunit">
    <text evidence="3">Interacts with Pka-C3; interaction inhibits the catalytic function of Pka-C3 and the esterase activity of sws.</text>
</comment>
<dbReference type="InterPro" id="IPR056556">
    <property type="entry name" value="NTE1_P-loop_dom"/>
</dbReference>
<evidence type="ECO:0000256" key="8">
    <source>
        <dbReference type="ARBA" id="ARBA00022801"/>
    </source>
</evidence>
<dbReference type="InterPro" id="IPR018490">
    <property type="entry name" value="cNMP-bd_dom_sf"/>
</dbReference>
<dbReference type="EC" id="3.1.1.5" evidence="4"/>
<feature type="transmembrane region" description="Helical" evidence="18">
    <location>
        <begin position="7"/>
        <end position="26"/>
    </location>
</feature>
<dbReference type="InterPro" id="IPR000595">
    <property type="entry name" value="cNMP-bd_dom"/>
</dbReference>
<dbReference type="Gene3D" id="3.40.1090.10">
    <property type="entry name" value="Cytosolic phospholipase A2 catalytic domain"/>
    <property type="match status" value="1"/>
</dbReference>
<keyword evidence="9" id="KW-0256">Endoplasmic reticulum</keyword>
<dbReference type="EMBL" id="JAVRJZ010000001">
    <property type="protein sequence ID" value="KAK2727221.1"/>
    <property type="molecule type" value="Genomic_DNA"/>
</dbReference>
<dbReference type="InterPro" id="IPR001423">
    <property type="entry name" value="LysoPLipase_patatin_CS"/>
</dbReference>
<dbReference type="PROSITE" id="PS50042">
    <property type="entry name" value="CNMP_BINDING_3"/>
    <property type="match status" value="3"/>
</dbReference>
<feature type="short sequence motif" description="GXSXG" evidence="17">
    <location>
        <begin position="839"/>
        <end position="843"/>
    </location>
</feature>
<evidence type="ECO:0000313" key="22">
    <source>
        <dbReference type="Proteomes" id="UP001187531"/>
    </source>
</evidence>
<keyword evidence="8 17" id="KW-0378">Hydrolase</keyword>
<dbReference type="InterPro" id="IPR016035">
    <property type="entry name" value="Acyl_Trfase/lysoPLipase"/>
</dbReference>
<evidence type="ECO:0000313" key="21">
    <source>
        <dbReference type="EMBL" id="KAK2727221.1"/>
    </source>
</evidence>
<name>A0AA88IHY1_ARTSF</name>
<evidence type="ECO:0000256" key="3">
    <source>
        <dbReference type="ARBA" id="ARBA00011476"/>
    </source>
</evidence>
<evidence type="ECO:0000256" key="17">
    <source>
        <dbReference type="PROSITE-ProRule" id="PRU01161"/>
    </source>
</evidence>
<evidence type="ECO:0000256" key="9">
    <source>
        <dbReference type="ARBA" id="ARBA00022824"/>
    </source>
</evidence>
<evidence type="ECO:0000259" key="20">
    <source>
        <dbReference type="PROSITE" id="PS51635"/>
    </source>
</evidence>
<proteinExistence type="inferred from homology"/>
<dbReference type="Pfam" id="PF01734">
    <property type="entry name" value="Patatin"/>
    <property type="match status" value="1"/>
</dbReference>
<evidence type="ECO:0000259" key="19">
    <source>
        <dbReference type="PROSITE" id="PS50042"/>
    </source>
</evidence>
<keyword evidence="12 17" id="KW-0443">Lipid metabolism</keyword>
<gene>
    <name evidence="21" type="ORF">QYM36_007901</name>
</gene>
<evidence type="ECO:0000256" key="11">
    <source>
        <dbReference type="ARBA" id="ARBA00022989"/>
    </source>
</evidence>
<comment type="similarity">
    <text evidence="2">Belongs to the NTE family.</text>
</comment>
<dbReference type="InterPro" id="IPR050301">
    <property type="entry name" value="NTE"/>
</dbReference>
<evidence type="ECO:0000256" key="15">
    <source>
        <dbReference type="ARBA" id="ARBA00030862"/>
    </source>
</evidence>
<evidence type="ECO:0000256" key="14">
    <source>
        <dbReference type="ARBA" id="ARBA00025020"/>
    </source>
</evidence>
<dbReference type="SUPFAM" id="SSF51206">
    <property type="entry name" value="cAMP-binding domain-like"/>
    <property type="match status" value="3"/>
</dbReference>
<feature type="domain" description="Cyclic nucleotide-binding" evidence="19">
    <location>
        <begin position="137"/>
        <end position="206"/>
    </location>
</feature>
<comment type="subcellular location">
    <subcellularLocation>
        <location evidence="1">Endoplasmic reticulum membrane</location>
        <topology evidence="1">Single-pass type I membrane protein</topology>
    </subcellularLocation>
</comment>
<feature type="short sequence motif" description="DGA/G" evidence="17">
    <location>
        <begin position="961"/>
        <end position="963"/>
    </location>
</feature>
<dbReference type="FunFam" id="3.40.1090.10:FF:000001">
    <property type="entry name" value="neuropathy target esterase isoform X2"/>
    <property type="match status" value="1"/>
</dbReference>
<dbReference type="InterPro" id="IPR014710">
    <property type="entry name" value="RmlC-like_jellyroll"/>
</dbReference>
<evidence type="ECO:0000256" key="18">
    <source>
        <dbReference type="SAM" id="Phobius"/>
    </source>
</evidence>
<dbReference type="Pfam" id="PF24179">
    <property type="entry name" value="NTE_Ploop"/>
    <property type="match status" value="1"/>
</dbReference>
<evidence type="ECO:0000256" key="2">
    <source>
        <dbReference type="ARBA" id="ARBA00006636"/>
    </source>
</evidence>
<evidence type="ECO:0000256" key="1">
    <source>
        <dbReference type="ARBA" id="ARBA00004115"/>
    </source>
</evidence>
<evidence type="ECO:0000256" key="16">
    <source>
        <dbReference type="ARBA" id="ARBA00049531"/>
    </source>
</evidence>
<dbReference type="GO" id="GO:0016042">
    <property type="term" value="P:lipid catabolic process"/>
    <property type="evidence" value="ECO:0007669"/>
    <property type="project" value="UniProtKB-UniRule"/>
</dbReference>
<evidence type="ECO:0000256" key="7">
    <source>
        <dbReference type="ARBA" id="ARBA00022692"/>
    </source>
</evidence>
<dbReference type="Pfam" id="PF00027">
    <property type="entry name" value="cNMP_binding"/>
    <property type="match status" value="3"/>
</dbReference>
<dbReference type="InterPro" id="IPR002641">
    <property type="entry name" value="PNPLA_dom"/>
</dbReference>
<dbReference type="GO" id="GO:0046470">
    <property type="term" value="P:phosphatidylcholine metabolic process"/>
    <property type="evidence" value="ECO:0007669"/>
    <property type="project" value="InterPro"/>
</dbReference>
<dbReference type="PROSITE" id="PS01237">
    <property type="entry name" value="UPF0028"/>
    <property type="match status" value="1"/>
</dbReference>
<organism evidence="21 22">
    <name type="scientific">Artemia franciscana</name>
    <name type="common">Brine shrimp</name>
    <name type="synonym">Artemia sanfranciscana</name>
    <dbReference type="NCBI Taxonomy" id="6661"/>
    <lineage>
        <taxon>Eukaryota</taxon>
        <taxon>Metazoa</taxon>
        <taxon>Ecdysozoa</taxon>
        <taxon>Arthropoda</taxon>
        <taxon>Crustacea</taxon>
        <taxon>Branchiopoda</taxon>
        <taxon>Anostraca</taxon>
        <taxon>Artemiidae</taxon>
        <taxon>Artemia</taxon>
    </lineage>
</organism>
<evidence type="ECO:0000256" key="5">
    <source>
        <dbReference type="ARBA" id="ARBA00019369"/>
    </source>
</evidence>
<evidence type="ECO:0000256" key="6">
    <source>
        <dbReference type="ARBA" id="ARBA00022553"/>
    </source>
</evidence>
<evidence type="ECO:0000256" key="4">
    <source>
        <dbReference type="ARBA" id="ARBA00013274"/>
    </source>
</evidence>
<keyword evidence="22" id="KW-1185">Reference proteome</keyword>
<feature type="domain" description="Cyclic nucleotide-binding" evidence="19">
    <location>
        <begin position="342"/>
        <end position="445"/>
    </location>
</feature>
<keyword evidence="6" id="KW-0597">Phosphoprotein</keyword>
<dbReference type="GO" id="GO:0004622">
    <property type="term" value="F:phosphatidylcholine lysophospholipase activity"/>
    <property type="evidence" value="ECO:0007669"/>
    <property type="project" value="UniProtKB-EC"/>
</dbReference>
<sequence>MNEVLNAVLIVLGILIIMPLTVWFWLRVPKKANVELLRSHGAMGFSSTPRFRKRDTFIYYGKKMLKKVSSVKDKMSLSSRKRKAILRKFQMGSENAASYRVSLRKIEPPEEYLQEDVRADQTNLSREVRDFLASLRVFSCLGDKFIKECMTLMEYKHFQPNQLVFQQGQLQEAVYILLSGKLEVFIPERVNSQISLKFVKSGDTVSSFLSVIEAISGKEQILMDVSARACVDSVVIKVPIKCFESFFVENPESLARLIQVVMVRLLRVTFLAMHQHLGLSSELVRNTLAETSEEELHTGLIQSAASQPQEAPQNARRASVFLPNSELATREIADDVSYHSMQFSRFLDPKSSDVLEEVTIKHFLGEAMIMKQDSHKDAALIYVISGSLVVTQAAPGKEDATIFHVRVGEVAGGLAILTGEPSVFTVKTSGPAILATVSRKCFASVAKRNPKVFLYVARTVIARLSPFVRQLDFALDWHLLESGLALFRQGDEADSTFVVLSGRLRSVAAQSDGKKELIGEYGKGDLVGIVEFINESKRNTTVMAVRDTELTSLPHGLLNYIKLKHPSVILRLINVLFRKIAGAQTSFINQSRIEQRPPQCNFTSVAILPASDDVPILQFGYHLYHSLTLIGPPLLLTSQTLNVYLNPETFDGMNDYRLSAWLARQEDQHRIVLYLCDKEMSSWTQTCIRQADCILIVCLADAEPTVGKVEKRLERMAVRTQKELVLLHRESKSGVSMVSPTGTAARLNIRSWCSSHHHLIASQDMFVHPAGNQRKIHLQYRNLLTGAPDPHSDFSRLARWLTGESIGLVLGGGGARGAAHVGIMKALEDTGIPIDMVGGVSIGAFTGALWCMERNSDTVHAIAKKWAMKMIQIWRQLFDLTYPITSMFTGRSFNALIKDVFEDIQIEDLWIPFFAISTDLTSSQMRVHTHGSLWRYVRASMSLSGYMPPLCDPIDGHLLLDGGYVNNLPADVMRKHGAKYILAVDVGSEDETNLTNYGDHLSGWWVLWKKWWPFSAPAKVLNLPDIQSKLAYVSCVRQLEEVKNSDYCEYIRPQIDRYKTLQFGCFDEIFDVGYHHGRVYFSARNKARSLFPESDVTVKQSSNIAVLPDIPIAHAPNYVEELIWCGSSLSSKHEEDLSEEQA</sequence>
<dbReference type="FunFam" id="2.60.120.10:FF:000010">
    <property type="entry name" value="neuropathy target esterase isoform X1"/>
    <property type="match status" value="1"/>
</dbReference>
<accession>A0AA88IHY1</accession>
<feature type="active site" description="Proton acceptor" evidence="17">
    <location>
        <position position="961"/>
    </location>
</feature>
<feature type="short sequence motif" description="GXGXXG" evidence="17">
    <location>
        <begin position="812"/>
        <end position="817"/>
    </location>
</feature>
<dbReference type="CDD" id="cd07225">
    <property type="entry name" value="Pat_PNPLA6_PNPLA7"/>
    <property type="match status" value="1"/>
</dbReference>
<dbReference type="PANTHER" id="PTHR14226">
    <property type="entry name" value="NEUROPATHY TARGET ESTERASE/SWISS CHEESE D.MELANOGASTER"/>
    <property type="match status" value="1"/>
</dbReference>
<evidence type="ECO:0000256" key="10">
    <source>
        <dbReference type="ARBA" id="ARBA00022963"/>
    </source>
</evidence>
<dbReference type="GO" id="GO:0005789">
    <property type="term" value="C:endoplasmic reticulum membrane"/>
    <property type="evidence" value="ECO:0007669"/>
    <property type="project" value="UniProtKB-SubCell"/>
</dbReference>
<keyword evidence="7 18" id="KW-0812">Transmembrane</keyword>
<dbReference type="Proteomes" id="UP001187531">
    <property type="component" value="Unassembled WGS sequence"/>
</dbReference>
<dbReference type="SMART" id="SM00100">
    <property type="entry name" value="cNMP"/>
    <property type="match status" value="2"/>
</dbReference>
<keyword evidence="13 18" id="KW-0472">Membrane</keyword>